<organism evidence="1">
    <name type="scientific">Moorella thermoacetica Y72</name>
    <dbReference type="NCBI Taxonomy" id="1325331"/>
    <lineage>
        <taxon>Bacteria</taxon>
        <taxon>Bacillati</taxon>
        <taxon>Bacillota</taxon>
        <taxon>Clostridia</taxon>
        <taxon>Neomoorellales</taxon>
        <taxon>Neomoorellaceae</taxon>
        <taxon>Neomoorella</taxon>
    </lineage>
</organism>
<dbReference type="EMBL" id="DF238840">
    <property type="protein sequence ID" value="GAF25962.1"/>
    <property type="molecule type" value="Genomic_DNA"/>
</dbReference>
<gene>
    <name evidence="1" type="ORF">MTY_1299</name>
</gene>
<name>A0A0S6UAG9_NEOTH</name>
<reference evidence="1" key="1">
    <citation type="journal article" date="2014" name="Gene">
        <title>Genome-guided analysis of transformation efficiency and carbon dioxide assimilation by Moorella thermoacetica Y72.</title>
        <authorList>
            <person name="Tsukahara K."/>
            <person name="Kita A."/>
            <person name="Nakashimada Y."/>
            <person name="Hoshino T."/>
            <person name="Murakami K."/>
        </authorList>
    </citation>
    <scope>NUCLEOTIDE SEQUENCE [LARGE SCALE GENOMIC DNA]</scope>
    <source>
        <strain evidence="1">Y72</strain>
    </source>
</reference>
<dbReference type="Proteomes" id="UP000063718">
    <property type="component" value="Unassembled WGS sequence"/>
</dbReference>
<sequence length="40" mass="4304">MGMGRHLDSLRAPLTGTDSNRIFHGADKNFAVADVAVKSF</sequence>
<evidence type="ECO:0000313" key="1">
    <source>
        <dbReference type="EMBL" id="GAF25962.1"/>
    </source>
</evidence>
<accession>A0A0S6UAG9</accession>
<proteinExistence type="predicted"/>
<protein>
    <submittedName>
        <fullName evidence="1">Uncharacterized protein</fullName>
    </submittedName>
</protein>
<dbReference type="AlphaFoldDB" id="A0A0S6UAG9"/>